<dbReference type="InterPro" id="IPR050478">
    <property type="entry name" value="Ethylene_sulfur-biosynth"/>
</dbReference>
<dbReference type="EMBL" id="WIPF01000003">
    <property type="protein sequence ID" value="KAF3231528.1"/>
    <property type="molecule type" value="Genomic_DNA"/>
</dbReference>
<accession>A0A6G1MHW7</accession>
<dbReference type="InterPro" id="IPR015422">
    <property type="entry name" value="PyrdxlP-dep_Trfase_small"/>
</dbReference>
<dbReference type="GO" id="GO:0008483">
    <property type="term" value="F:transaminase activity"/>
    <property type="evidence" value="ECO:0007669"/>
    <property type="project" value="TreeGrafter"/>
</dbReference>
<dbReference type="InterPro" id="IPR015421">
    <property type="entry name" value="PyrdxlP-dep_Trfase_major"/>
</dbReference>
<dbReference type="InterPro" id="IPR015424">
    <property type="entry name" value="PyrdxlP-dep_Trfase"/>
</dbReference>
<dbReference type="Pfam" id="PF00155">
    <property type="entry name" value="Aminotran_1_2"/>
    <property type="match status" value="1"/>
</dbReference>
<dbReference type="Gene3D" id="3.40.640.10">
    <property type="entry name" value="Type I PLP-dependent aspartate aminotransferase-like (Major domain)"/>
    <property type="match status" value="1"/>
</dbReference>
<dbReference type="CDD" id="cd00609">
    <property type="entry name" value="AAT_like"/>
    <property type="match status" value="1"/>
</dbReference>
<gene>
    <name evidence="4" type="ORF">TWF191_005597</name>
    <name evidence="3" type="ORF">TWF679_007870</name>
</gene>
<proteinExistence type="predicted"/>
<dbReference type="EMBL" id="WIWT01000048">
    <property type="protein sequence ID" value="KAF3208230.1"/>
    <property type="molecule type" value="Genomic_DNA"/>
</dbReference>
<sequence length="475" mass="53045">MGPYTPSTAPMLSQRALHNVTNRNEYFESLIELMGNTYHEETNPDGIINLAIAENSLMQKIVADYLNDNLRLETKHLTYGDGTTGSYRLKANLARFINTYFHPIVDVQPKETIVSSGVSGTMDQLVWTLCNEGDGILVGKPVYSGFIKDFYARSRANAVPVSFGGIDPFSIHALQCYEQELVKFNNEHSHARVRAVLLANPHNPLGRCYPRETLVEYLRFCEKHDIHLIADEIYAMSIFRTSSNHDAVGFHSVLSISMEGIVDPMRVHVLYGMSKDFSSNGLRLGLVVSRNPQLVEAMSSITIFSWPSAPADLAWCIMLEDAIFLDYYISEHQKRLGEGYEFLAGILENLGIDYARGSNAGFFVWADLSFALEQPKDGSEPGLAEDIRLDQKLIQNGVHLAAGLGYQAEKPGWFRITFSQPKPLLLKGIAKMMRLLKGVDIDIQELVPANYHKPAPVDSTYSSLRSSPDPSFISK</sequence>
<comment type="caution">
    <text evidence="4">The sequence shown here is derived from an EMBL/GenBank/DDBJ whole genome shotgun (WGS) entry which is preliminary data.</text>
</comment>
<evidence type="ECO:0000313" key="4">
    <source>
        <dbReference type="EMBL" id="KAF3231528.1"/>
    </source>
</evidence>
<organism evidence="4 5">
    <name type="scientific">Orbilia oligospora</name>
    <name type="common">Nematode-trapping fungus</name>
    <name type="synonym">Arthrobotrys oligospora</name>
    <dbReference type="NCBI Taxonomy" id="2813651"/>
    <lineage>
        <taxon>Eukaryota</taxon>
        <taxon>Fungi</taxon>
        <taxon>Dikarya</taxon>
        <taxon>Ascomycota</taxon>
        <taxon>Pezizomycotina</taxon>
        <taxon>Orbiliomycetes</taxon>
        <taxon>Orbiliales</taxon>
        <taxon>Orbiliaceae</taxon>
        <taxon>Orbilia</taxon>
    </lineage>
</organism>
<feature type="domain" description="Aminotransferase class I/classII large" evidence="2">
    <location>
        <begin position="47"/>
        <end position="419"/>
    </location>
</feature>
<dbReference type="GO" id="GO:0006520">
    <property type="term" value="P:amino acid metabolic process"/>
    <property type="evidence" value="ECO:0007669"/>
    <property type="project" value="TreeGrafter"/>
</dbReference>
<dbReference type="OrthoDB" id="7042322at2759"/>
<dbReference type="Gene3D" id="3.90.1150.10">
    <property type="entry name" value="Aspartate Aminotransferase, domain 1"/>
    <property type="match status" value="1"/>
</dbReference>
<keyword evidence="1" id="KW-0663">Pyridoxal phosphate</keyword>
<evidence type="ECO:0000313" key="5">
    <source>
        <dbReference type="Proteomes" id="UP000483672"/>
    </source>
</evidence>
<dbReference type="Proteomes" id="UP000483672">
    <property type="component" value="Unassembled WGS sequence"/>
</dbReference>
<dbReference type="PRINTS" id="PR00753">
    <property type="entry name" value="ACCSYNTHASE"/>
</dbReference>
<evidence type="ECO:0000256" key="1">
    <source>
        <dbReference type="ARBA" id="ARBA00022898"/>
    </source>
</evidence>
<dbReference type="AlphaFoldDB" id="A0A6G1MHW7"/>
<dbReference type="GO" id="GO:0030170">
    <property type="term" value="F:pyridoxal phosphate binding"/>
    <property type="evidence" value="ECO:0007669"/>
    <property type="project" value="InterPro"/>
</dbReference>
<evidence type="ECO:0000313" key="3">
    <source>
        <dbReference type="EMBL" id="KAF3208230.1"/>
    </source>
</evidence>
<dbReference type="PANTHER" id="PTHR43795:SF39">
    <property type="entry name" value="AMINOTRANSFERASE CLASS I_CLASSII DOMAIN-CONTAINING PROTEIN"/>
    <property type="match status" value="1"/>
</dbReference>
<protein>
    <recommendedName>
        <fullName evidence="2">Aminotransferase class I/classII large domain-containing protein</fullName>
    </recommendedName>
</protein>
<dbReference type="Proteomes" id="UP000614610">
    <property type="component" value="Unassembled WGS sequence"/>
</dbReference>
<evidence type="ECO:0000259" key="2">
    <source>
        <dbReference type="Pfam" id="PF00155"/>
    </source>
</evidence>
<dbReference type="InterPro" id="IPR004839">
    <property type="entry name" value="Aminotransferase_I/II_large"/>
</dbReference>
<reference evidence="4 5" key="1">
    <citation type="submission" date="2019-06" db="EMBL/GenBank/DDBJ databases">
        <authorList>
            <person name="Palmer J.M."/>
        </authorList>
    </citation>
    <scope>NUCLEOTIDE SEQUENCE [LARGE SCALE GENOMIC DNA]</scope>
    <source>
        <strain evidence="4 5">TWF191</strain>
        <strain evidence="3">TWF679</strain>
    </source>
</reference>
<dbReference type="SUPFAM" id="SSF53383">
    <property type="entry name" value="PLP-dependent transferases"/>
    <property type="match status" value="1"/>
</dbReference>
<dbReference type="PANTHER" id="PTHR43795">
    <property type="entry name" value="BIFUNCTIONAL ASPARTATE AMINOTRANSFERASE AND GLUTAMATE/ASPARTATE-PREPHENATE AMINOTRANSFERASE-RELATED"/>
    <property type="match status" value="1"/>
</dbReference>
<name>A0A6G1MHW7_ORBOL</name>